<dbReference type="EMBL" id="CP001769">
    <property type="protein sequence ID" value="ADB37773.1"/>
    <property type="molecule type" value="Genomic_DNA"/>
</dbReference>
<proteinExistence type="predicted"/>
<evidence type="ECO:0000313" key="3">
    <source>
        <dbReference type="Proteomes" id="UP000002028"/>
    </source>
</evidence>
<feature type="transmembrane region" description="Helical" evidence="1">
    <location>
        <begin position="110"/>
        <end position="134"/>
    </location>
</feature>
<dbReference type="eggNOG" id="COG2205">
    <property type="taxonomic scope" value="Bacteria"/>
</dbReference>
<keyword evidence="1" id="KW-1133">Transmembrane helix</keyword>
<dbReference type="InterPro" id="IPR021257">
    <property type="entry name" value="DUF2809"/>
</dbReference>
<feature type="transmembrane region" description="Helical" evidence="1">
    <location>
        <begin position="42"/>
        <end position="65"/>
    </location>
</feature>
<dbReference type="STRING" id="504472.Slin_1727"/>
<evidence type="ECO:0008006" key="4">
    <source>
        <dbReference type="Google" id="ProtNLM"/>
    </source>
</evidence>
<dbReference type="HOGENOM" id="CLU_133181_2_1_10"/>
<reference evidence="2 3" key="1">
    <citation type="journal article" date="2010" name="Stand. Genomic Sci.">
        <title>Complete genome sequence of Spirosoma linguale type strain (1).</title>
        <authorList>
            <person name="Lail K."/>
            <person name="Sikorski J."/>
            <person name="Saunders E."/>
            <person name="Lapidus A."/>
            <person name="Glavina Del Rio T."/>
            <person name="Copeland A."/>
            <person name="Tice H."/>
            <person name="Cheng J.-F."/>
            <person name="Lucas S."/>
            <person name="Nolan M."/>
            <person name="Bruce D."/>
            <person name="Goodwin L."/>
            <person name="Pitluck S."/>
            <person name="Ivanova N."/>
            <person name="Mavromatis K."/>
            <person name="Ovchinnikova G."/>
            <person name="Pati A."/>
            <person name="Chen A."/>
            <person name="Palaniappan K."/>
            <person name="Land M."/>
            <person name="Hauser L."/>
            <person name="Chang Y.-J."/>
            <person name="Jeffries C.D."/>
            <person name="Chain P."/>
            <person name="Brettin T."/>
            <person name="Detter J.C."/>
            <person name="Schuetze A."/>
            <person name="Rohde M."/>
            <person name="Tindall B.J."/>
            <person name="Goeker M."/>
            <person name="Bristow J."/>
            <person name="Eisen J.A."/>
            <person name="Markowitz V."/>
            <person name="Hugenholtz P."/>
            <person name="Kyrpides N.C."/>
            <person name="Klenk H.-P."/>
            <person name="Chen F."/>
        </authorList>
    </citation>
    <scope>NUCLEOTIDE SEQUENCE [LARGE SCALE GENOMIC DNA]</scope>
    <source>
        <strain evidence="3">ATCC 33905 / DSM 74 / LMG 10896 / Claus 1</strain>
    </source>
</reference>
<name>D2QQS1_SPILD</name>
<evidence type="ECO:0000313" key="2">
    <source>
        <dbReference type="EMBL" id="ADB37773.1"/>
    </source>
</evidence>
<dbReference type="RefSeq" id="WP_012926323.1">
    <property type="nucleotide sequence ID" value="NC_013730.1"/>
</dbReference>
<dbReference type="Proteomes" id="UP000002028">
    <property type="component" value="Chromosome"/>
</dbReference>
<keyword evidence="3" id="KW-1185">Reference proteome</keyword>
<keyword evidence="1" id="KW-0472">Membrane</keyword>
<keyword evidence="1" id="KW-0812">Transmembrane</keyword>
<sequence>MKLVIMPTEPPANRNRLVYALLVVCTLLTGLASRHFFSDVPFIKSYVGDALWALMVYFGLAFLFTTWSVNRLALATLVFSFGIEISQLYHAPWIDSIRATHLGGLVLGFAFVWSDLLCYSVGVLLGVAIEVYILPIQFRLARKSG</sequence>
<organism evidence="2 3">
    <name type="scientific">Spirosoma linguale (strain ATCC 33905 / DSM 74 / LMG 10896 / Claus 1)</name>
    <dbReference type="NCBI Taxonomy" id="504472"/>
    <lineage>
        <taxon>Bacteria</taxon>
        <taxon>Pseudomonadati</taxon>
        <taxon>Bacteroidota</taxon>
        <taxon>Cytophagia</taxon>
        <taxon>Cytophagales</taxon>
        <taxon>Cytophagaceae</taxon>
        <taxon>Spirosoma</taxon>
    </lineage>
</organism>
<protein>
    <recommendedName>
        <fullName evidence="4">DUF2809 domain-containing protein</fullName>
    </recommendedName>
</protein>
<gene>
    <name evidence="2" type="ordered locus">Slin_1727</name>
</gene>
<accession>D2QQS1</accession>
<dbReference type="AlphaFoldDB" id="D2QQS1"/>
<evidence type="ECO:0000256" key="1">
    <source>
        <dbReference type="SAM" id="Phobius"/>
    </source>
</evidence>
<dbReference type="KEGG" id="sli:Slin_1727"/>
<dbReference type="Pfam" id="PF10990">
    <property type="entry name" value="DUF2809"/>
    <property type="match status" value="1"/>
</dbReference>